<evidence type="ECO:0000259" key="2">
    <source>
        <dbReference type="Pfam" id="PF01979"/>
    </source>
</evidence>
<evidence type="ECO:0000313" key="3">
    <source>
        <dbReference type="EMBL" id="MBB5253364.1"/>
    </source>
</evidence>
<dbReference type="Gene3D" id="3.20.20.140">
    <property type="entry name" value="Metal-dependent hydrolases"/>
    <property type="match status" value="1"/>
</dbReference>
<dbReference type="InterPro" id="IPR032466">
    <property type="entry name" value="Metal_Hydrolase"/>
</dbReference>
<feature type="domain" description="Amidohydrolase-related" evidence="2">
    <location>
        <begin position="53"/>
        <end position="387"/>
    </location>
</feature>
<organism evidence="4 5">
    <name type="scientific">Sulfurisphaera ohwakuensis</name>
    <dbReference type="NCBI Taxonomy" id="69656"/>
    <lineage>
        <taxon>Archaea</taxon>
        <taxon>Thermoproteota</taxon>
        <taxon>Thermoprotei</taxon>
        <taxon>Sulfolobales</taxon>
        <taxon>Sulfolobaceae</taxon>
        <taxon>Sulfurisphaera</taxon>
    </lineage>
</organism>
<dbReference type="PANTHER" id="PTHR43794">
    <property type="entry name" value="AMINOHYDROLASE SSNA-RELATED"/>
    <property type="match status" value="1"/>
</dbReference>
<dbReference type="InterPro" id="IPR006680">
    <property type="entry name" value="Amidohydro-rel"/>
</dbReference>
<dbReference type="EMBL" id="CP045484">
    <property type="protein sequence ID" value="QGR17685.1"/>
    <property type="molecule type" value="Genomic_DNA"/>
</dbReference>
<dbReference type="Proteomes" id="UP000427373">
    <property type="component" value="Chromosome"/>
</dbReference>
<gene>
    <name evidence="4" type="ORF">D1869_11235</name>
    <name evidence="3" type="ORF">HNQ62_001125</name>
</gene>
<dbReference type="GO" id="GO:0016810">
    <property type="term" value="F:hydrolase activity, acting on carbon-nitrogen (but not peptide) bonds"/>
    <property type="evidence" value="ECO:0007669"/>
    <property type="project" value="InterPro"/>
</dbReference>
<dbReference type="AlphaFoldDB" id="A0A650CJ40"/>
<evidence type="ECO:0000313" key="4">
    <source>
        <dbReference type="EMBL" id="QGR17685.1"/>
    </source>
</evidence>
<evidence type="ECO:0000313" key="5">
    <source>
        <dbReference type="Proteomes" id="UP000427373"/>
    </source>
</evidence>
<dbReference type="PANTHER" id="PTHR43794:SF11">
    <property type="entry name" value="AMIDOHYDROLASE-RELATED DOMAIN-CONTAINING PROTEIN"/>
    <property type="match status" value="1"/>
</dbReference>
<protein>
    <submittedName>
        <fullName evidence="4">Amidohydrolase family protein</fullName>
    </submittedName>
    <submittedName>
        <fullName evidence="3">Cytosine/adenosine deaminase-related metal-dependent hydrolase</fullName>
    </submittedName>
</protein>
<dbReference type="CDD" id="cd01298">
    <property type="entry name" value="ATZ_TRZ_like"/>
    <property type="match status" value="1"/>
</dbReference>
<name>A0A650CJ40_SULOH</name>
<reference evidence="4 5" key="1">
    <citation type="submission" date="2019-10" db="EMBL/GenBank/DDBJ databases">
        <title>Genome Sequences from Six Type Strain Members of the Archaeal Family Sulfolobaceae: Acidianus ambivalens, Acidianus infernus, Metallosphaera prunae, Stygiolobus azoricus, Sulfolobus metallicus, and Sulfurisphaera ohwakuensis.</title>
        <authorList>
            <person name="Counts J.A."/>
            <person name="Kelly R.M."/>
        </authorList>
    </citation>
    <scope>NUCLEOTIDE SEQUENCE [LARGE SCALE GENOMIC DNA]</scope>
    <source>
        <strain evidence="4 5">TA-1</strain>
    </source>
</reference>
<dbReference type="RefSeq" id="WP_156015163.1">
    <property type="nucleotide sequence ID" value="NZ_CP045484.1"/>
</dbReference>
<evidence type="ECO:0000313" key="6">
    <source>
        <dbReference type="Proteomes" id="UP000582213"/>
    </source>
</evidence>
<keyword evidence="1 4" id="KW-0378">Hydrolase</keyword>
<dbReference type="KEGG" id="soh:D1869_11235"/>
<sequence>MEIYNNTYTLKNCSFIVNYDSIIENNNIVIENGIIKNIGKEVEGDEIDCSDFIVIPGLVNAHTHTPMSILRGYYDDAELSEWLNKIWEFEKNFDKKLMRLGSEISILEMLINGITAFVDMYFNPLDVKELAEIYKIRAFAGFTFLDSLNDPYFIDKLQRNLTPTTYFKPIINVHSVYTVSENTLKLAIQLQEELNEWVHIHVSETRKEIYEIKKKYGVFPIEYLNHLGLLNRKIQLVHVGWIASWEIDLLKNATVTYCPTSNMKLATGGSFPLFDMFNKGVNITLGTDGPASNNSLDLFIEMKYGVLLQRQMYWNTDVKAWHLFKIATLNGYKLLDLPGGYIKEGNIADLVLLDKNKIYPLFRDRLLSHLVYYATGNLVKGIIINGVLRWRKELESLLLEKITQIYELLNS</sequence>
<dbReference type="GeneID" id="42801824"/>
<dbReference type="InterPro" id="IPR011059">
    <property type="entry name" value="Metal-dep_hydrolase_composite"/>
</dbReference>
<dbReference type="SUPFAM" id="SSF51338">
    <property type="entry name" value="Composite domain of metallo-dependent hydrolases"/>
    <property type="match status" value="1"/>
</dbReference>
<dbReference type="Gene3D" id="2.30.40.10">
    <property type="entry name" value="Urease, subunit C, domain 1"/>
    <property type="match status" value="1"/>
</dbReference>
<evidence type="ECO:0000256" key="1">
    <source>
        <dbReference type="ARBA" id="ARBA00022801"/>
    </source>
</evidence>
<reference evidence="3 6" key="2">
    <citation type="submission" date="2020-08" db="EMBL/GenBank/DDBJ databases">
        <title>Genomic Encyclopedia of Type Strains, Phase IV (KMG-IV): sequencing the most valuable type-strain genomes for metagenomic binning, comparative biology and taxonomic classification.</title>
        <authorList>
            <person name="Goeker M."/>
        </authorList>
    </citation>
    <scope>NUCLEOTIDE SEQUENCE [LARGE SCALE GENOMIC DNA]</scope>
    <source>
        <strain evidence="3 6">DSM 12421</strain>
    </source>
</reference>
<proteinExistence type="predicted"/>
<dbReference type="SUPFAM" id="SSF51556">
    <property type="entry name" value="Metallo-dependent hydrolases"/>
    <property type="match status" value="1"/>
</dbReference>
<dbReference type="Proteomes" id="UP000582213">
    <property type="component" value="Unassembled WGS sequence"/>
</dbReference>
<dbReference type="Pfam" id="PF01979">
    <property type="entry name" value="Amidohydro_1"/>
    <property type="match status" value="1"/>
</dbReference>
<keyword evidence="5" id="KW-1185">Reference proteome</keyword>
<accession>A0A650CJ40</accession>
<dbReference type="InterPro" id="IPR050287">
    <property type="entry name" value="MTA/SAH_deaminase"/>
</dbReference>
<dbReference type="EMBL" id="JACHFY010000004">
    <property type="protein sequence ID" value="MBB5253364.1"/>
    <property type="molecule type" value="Genomic_DNA"/>
</dbReference>
<dbReference type="OrthoDB" id="372084at2157"/>